<evidence type="ECO:0000313" key="1">
    <source>
        <dbReference type="EMBL" id="OGD62570.1"/>
    </source>
</evidence>
<protein>
    <recommendedName>
        <fullName evidence="3">SHS2 domain-containing protein</fullName>
    </recommendedName>
</protein>
<organism evidence="1 2">
    <name type="scientific">Candidatus Beckwithbacteria bacterium RBG_13_42_9</name>
    <dbReference type="NCBI Taxonomy" id="1797457"/>
    <lineage>
        <taxon>Bacteria</taxon>
        <taxon>Candidatus Beckwithiibacteriota</taxon>
    </lineage>
</organism>
<dbReference type="InterPro" id="IPR050696">
    <property type="entry name" value="FtsA/MreB"/>
</dbReference>
<accession>A0A1F5E5H1</accession>
<name>A0A1F5E5H1_9BACT</name>
<dbReference type="CDD" id="cd24049">
    <property type="entry name" value="ASKHA_NBD_PilM"/>
    <property type="match status" value="1"/>
</dbReference>
<dbReference type="EMBL" id="MEZK01000020">
    <property type="protein sequence ID" value="OGD62570.1"/>
    <property type="molecule type" value="Genomic_DNA"/>
</dbReference>
<dbReference type="Gene3D" id="3.30.1490.300">
    <property type="match status" value="1"/>
</dbReference>
<dbReference type="Gene3D" id="3.30.420.40">
    <property type="match status" value="2"/>
</dbReference>
<dbReference type="NCBIfam" id="TIGR01175">
    <property type="entry name" value="pilM"/>
    <property type="match status" value="1"/>
</dbReference>
<sequence>MPALFGLDLSPSSIKIIEVEKTTQGYQLKAFGETPTPASLNSEIERDQILIAETIKKLASDARVSTKNVVVALPESQVFSRVLELPPLNETELETAMKFEAEQYIPIPLDQVQIEQVILKIPPKGAESAKMEVLLVAAQKKAVERLEKIMGLAGLTPLALETELLAILRVIFYQLGDSGVIIDIGQSSTDVAVVLEGSLKQVNSINSGGETLTRAVATNLSLSLMQAEQYKRAYGLDETQLEGKVAQAILEPLKIIVTQIQRGLVFIHQRYPDSPLKKAILTGGSALMPGLSSYLAGELGIEVLLGDPFYAFVKTEHFPEPLIQVGARFTTAVGLAIRELK</sequence>
<proteinExistence type="predicted"/>
<reference evidence="1 2" key="1">
    <citation type="journal article" date="2016" name="Nat. Commun.">
        <title>Thousands of microbial genomes shed light on interconnected biogeochemical processes in an aquifer system.</title>
        <authorList>
            <person name="Anantharaman K."/>
            <person name="Brown C.T."/>
            <person name="Hug L.A."/>
            <person name="Sharon I."/>
            <person name="Castelle C.J."/>
            <person name="Probst A.J."/>
            <person name="Thomas B.C."/>
            <person name="Singh A."/>
            <person name="Wilkins M.J."/>
            <person name="Karaoz U."/>
            <person name="Brodie E.L."/>
            <person name="Williams K.H."/>
            <person name="Hubbard S.S."/>
            <person name="Banfield J.F."/>
        </authorList>
    </citation>
    <scope>NUCLEOTIDE SEQUENCE [LARGE SCALE GENOMIC DNA]</scope>
</reference>
<dbReference type="SUPFAM" id="SSF53067">
    <property type="entry name" value="Actin-like ATPase domain"/>
    <property type="match status" value="2"/>
</dbReference>
<gene>
    <name evidence="1" type="ORF">A2160_06015</name>
</gene>
<dbReference type="Pfam" id="PF11104">
    <property type="entry name" value="PilM_2"/>
    <property type="match status" value="1"/>
</dbReference>
<dbReference type="AlphaFoldDB" id="A0A1F5E5H1"/>
<dbReference type="InterPro" id="IPR005883">
    <property type="entry name" value="PilM"/>
</dbReference>
<dbReference type="PIRSF" id="PIRSF019169">
    <property type="entry name" value="PilM"/>
    <property type="match status" value="1"/>
</dbReference>
<dbReference type="PANTHER" id="PTHR32432:SF3">
    <property type="entry name" value="ETHANOLAMINE UTILIZATION PROTEIN EUTJ"/>
    <property type="match status" value="1"/>
</dbReference>
<dbReference type="PANTHER" id="PTHR32432">
    <property type="entry name" value="CELL DIVISION PROTEIN FTSA-RELATED"/>
    <property type="match status" value="1"/>
</dbReference>
<dbReference type="Proteomes" id="UP000177006">
    <property type="component" value="Unassembled WGS sequence"/>
</dbReference>
<dbReference type="InterPro" id="IPR043129">
    <property type="entry name" value="ATPase_NBD"/>
</dbReference>
<evidence type="ECO:0008006" key="3">
    <source>
        <dbReference type="Google" id="ProtNLM"/>
    </source>
</evidence>
<comment type="caution">
    <text evidence="1">The sequence shown here is derived from an EMBL/GenBank/DDBJ whole genome shotgun (WGS) entry which is preliminary data.</text>
</comment>
<evidence type="ECO:0000313" key="2">
    <source>
        <dbReference type="Proteomes" id="UP000177006"/>
    </source>
</evidence>
<dbReference type="STRING" id="1797457.A2160_06015"/>